<gene>
    <name evidence="5" type="ordered locus">Hprae_1462</name>
</gene>
<protein>
    <submittedName>
        <fullName evidence="5">Extracellular solute-binding protein family 5</fullName>
    </submittedName>
</protein>
<dbReference type="Gene3D" id="3.10.105.10">
    <property type="entry name" value="Dipeptide-binding Protein, Domain 3"/>
    <property type="match status" value="1"/>
</dbReference>
<dbReference type="PANTHER" id="PTHR30290">
    <property type="entry name" value="PERIPLASMIC BINDING COMPONENT OF ABC TRANSPORTER"/>
    <property type="match status" value="1"/>
</dbReference>
<dbReference type="InterPro" id="IPR000914">
    <property type="entry name" value="SBP_5_dom"/>
</dbReference>
<evidence type="ECO:0000256" key="1">
    <source>
        <dbReference type="ARBA" id="ARBA00005695"/>
    </source>
</evidence>
<proteinExistence type="inferred from homology"/>
<dbReference type="CDD" id="cd00995">
    <property type="entry name" value="PBP2_NikA_DppA_OppA_like"/>
    <property type="match status" value="1"/>
</dbReference>
<dbReference type="KEGG" id="hpk:Hprae_1462"/>
<feature type="domain" description="Solute-binding protein family 5" evidence="4">
    <location>
        <begin position="70"/>
        <end position="250"/>
    </location>
</feature>
<dbReference type="eggNOG" id="COG0747">
    <property type="taxonomic scope" value="Bacteria"/>
</dbReference>
<dbReference type="GO" id="GO:0042597">
    <property type="term" value="C:periplasmic space"/>
    <property type="evidence" value="ECO:0007669"/>
    <property type="project" value="UniProtKB-ARBA"/>
</dbReference>
<dbReference type="PANTHER" id="PTHR30290:SF9">
    <property type="entry name" value="OLIGOPEPTIDE-BINDING PROTEIN APPA"/>
    <property type="match status" value="1"/>
</dbReference>
<keyword evidence="3" id="KW-0732">Signal</keyword>
<evidence type="ECO:0000259" key="4">
    <source>
        <dbReference type="Pfam" id="PF00496"/>
    </source>
</evidence>
<evidence type="ECO:0000256" key="2">
    <source>
        <dbReference type="ARBA" id="ARBA00022448"/>
    </source>
</evidence>
<reference evidence="5 6" key="2">
    <citation type="journal article" date="2011" name="Stand. Genomic Sci.">
        <title>Complete genome sequence of the extremely halophilic Halanaerobium praevalens type strain (GSL).</title>
        <authorList>
            <person name="Ivanova N."/>
            <person name="Sikorski J."/>
            <person name="Chertkov O."/>
            <person name="Nolan M."/>
            <person name="Lucas S."/>
            <person name="Hammon N."/>
            <person name="Deshpande S."/>
            <person name="Cheng J.F."/>
            <person name="Tapia R."/>
            <person name="Han C."/>
            <person name="Goodwin L."/>
            <person name="Pitluck S."/>
            <person name="Huntemann M."/>
            <person name="Liolios K."/>
            <person name="Pagani I."/>
            <person name="Mavromatis K."/>
            <person name="Ovchinikova G."/>
            <person name="Pati A."/>
            <person name="Chen A."/>
            <person name="Palaniappan K."/>
            <person name="Land M."/>
            <person name="Hauser L."/>
            <person name="Brambilla E.M."/>
            <person name="Kannan K.P."/>
            <person name="Rohde M."/>
            <person name="Tindall B.J."/>
            <person name="Goker M."/>
            <person name="Detter J.C."/>
            <person name="Woyke T."/>
            <person name="Bristow J."/>
            <person name="Eisen J.A."/>
            <person name="Markowitz V."/>
            <person name="Hugenholtz P."/>
            <person name="Kyrpides N.C."/>
            <person name="Klenk H.P."/>
            <person name="Lapidus A."/>
        </authorList>
    </citation>
    <scope>NUCLEOTIDE SEQUENCE [LARGE SCALE GENOMIC DNA]</scope>
    <source>
        <strain evidence="6">ATCC 33744 / DSM 2228 / GSL</strain>
    </source>
</reference>
<dbReference type="Gene3D" id="3.40.190.10">
    <property type="entry name" value="Periplasmic binding protein-like II"/>
    <property type="match status" value="1"/>
</dbReference>
<sequence>MNFKKIFFLTFLVIILLVPNLKAADSTNNLKIKIKQRPFTLNPIYGSTESELMIINHLFENLVKYDQEGKIVPFLAKSWEVNNSASVFDFILKEDIYFQAYEKKGIEVPQPERKVKAQAWKNYFEYLAAPKNKSPYADLLKRVKGYKNYREGTDNNISGIKVIDEYQLRIELKESYYPFIYNLAKKPMAIIAVQAASENKFDLKPIGTGRFRVKNFLKDRLLLEKNKEHWQKNNLNKKLNSVNQIEFNFANLDFKNDYNKFDLYQLNTKELKYYQDHKNYFNNYQLKQKKKDFYYFLALVADEQNNRTELKKLKRFFKQNKFKLDNNSIINSFQSENELLNNSNFKNNPIDLIDNHIQKNTLALLNINNSEQSRAIALFLKQNFEKKEIDFIFKKYDWLEYLKSLKNNNFENQLILMSYTYQNQFEFIFDNFYSTSSNNYFNYKNKRLNNLINYLKITSDSAKQQQAYQIIAEILAKDSPILKSFRAVDNYLFADELAEKYLLNY</sequence>
<evidence type="ECO:0000313" key="5">
    <source>
        <dbReference type="EMBL" id="ADO77589.1"/>
    </source>
</evidence>
<dbReference type="Pfam" id="PF00496">
    <property type="entry name" value="SBP_bac_5"/>
    <property type="match status" value="1"/>
</dbReference>
<dbReference type="STRING" id="572479.Hprae_1462"/>
<organism evidence="5 6">
    <name type="scientific">Halanaerobium praevalens (strain ATCC 33744 / DSM 2228 / GSL)</name>
    <dbReference type="NCBI Taxonomy" id="572479"/>
    <lineage>
        <taxon>Bacteria</taxon>
        <taxon>Bacillati</taxon>
        <taxon>Bacillota</taxon>
        <taxon>Clostridia</taxon>
        <taxon>Halanaerobiales</taxon>
        <taxon>Halanaerobiaceae</taxon>
        <taxon>Halanaerobium</taxon>
    </lineage>
</organism>
<reference evidence="6" key="1">
    <citation type="submission" date="2010-10" db="EMBL/GenBank/DDBJ databases">
        <title>The complete genome of Halanaerobium praevalens DSM 2228.</title>
        <authorList>
            <consortium name="US DOE Joint Genome Institute (JGI-PGF)"/>
            <person name="Lucas S."/>
            <person name="Copeland A."/>
            <person name="Lapidus A."/>
            <person name="Glavina del Rio T."/>
            <person name="Dalin E."/>
            <person name="Tice H."/>
            <person name="Bruce D."/>
            <person name="Goodwin L."/>
            <person name="Pitluck S."/>
            <person name="Kyrpides N."/>
            <person name="Mavromatis K."/>
            <person name="Ivanova N."/>
            <person name="Ovchinnikova G."/>
            <person name="Chertkov O."/>
            <person name="Detter J.C."/>
            <person name="Han C."/>
            <person name="Larimer F."/>
            <person name="Land M."/>
            <person name="Hauser L."/>
            <person name="Markowitz V."/>
            <person name="Cheng J.-F."/>
            <person name="Hugenholtz P."/>
            <person name="Woyke T."/>
            <person name="Wu D."/>
            <person name="Tindall B."/>
            <person name="Pomrenke H.G."/>
            <person name="Brambilla E."/>
            <person name="Klenk H.-P."/>
            <person name="Eisen J.A."/>
        </authorList>
    </citation>
    <scope>NUCLEOTIDE SEQUENCE [LARGE SCALE GENOMIC DNA]</scope>
    <source>
        <strain evidence="6">ATCC 33744 / DSM 2228 / GSL</strain>
    </source>
</reference>
<dbReference type="Proteomes" id="UP000006866">
    <property type="component" value="Chromosome"/>
</dbReference>
<keyword evidence="2" id="KW-0813">Transport</keyword>
<dbReference type="SUPFAM" id="SSF53850">
    <property type="entry name" value="Periplasmic binding protein-like II"/>
    <property type="match status" value="1"/>
</dbReference>
<dbReference type="GO" id="GO:1904680">
    <property type="term" value="F:peptide transmembrane transporter activity"/>
    <property type="evidence" value="ECO:0007669"/>
    <property type="project" value="TreeGrafter"/>
</dbReference>
<accession>E3DNN9</accession>
<keyword evidence="6" id="KW-1185">Reference proteome</keyword>
<dbReference type="HOGENOM" id="CLU_539430_0_0_9"/>
<dbReference type="InterPro" id="IPR039424">
    <property type="entry name" value="SBP_5"/>
</dbReference>
<evidence type="ECO:0000256" key="3">
    <source>
        <dbReference type="ARBA" id="ARBA00022729"/>
    </source>
</evidence>
<dbReference type="GO" id="GO:0043190">
    <property type="term" value="C:ATP-binding cassette (ABC) transporter complex"/>
    <property type="evidence" value="ECO:0007669"/>
    <property type="project" value="InterPro"/>
</dbReference>
<dbReference type="GO" id="GO:0015833">
    <property type="term" value="P:peptide transport"/>
    <property type="evidence" value="ECO:0007669"/>
    <property type="project" value="TreeGrafter"/>
</dbReference>
<dbReference type="InterPro" id="IPR030678">
    <property type="entry name" value="Peptide/Ni-bd"/>
</dbReference>
<comment type="similarity">
    <text evidence="1">Belongs to the bacterial solute-binding protein 5 family.</text>
</comment>
<dbReference type="AlphaFoldDB" id="E3DNN9"/>
<dbReference type="RefSeq" id="WP_014553612.1">
    <property type="nucleotide sequence ID" value="NC_017455.1"/>
</dbReference>
<name>E3DNN9_HALPG</name>
<evidence type="ECO:0000313" key="6">
    <source>
        <dbReference type="Proteomes" id="UP000006866"/>
    </source>
</evidence>
<dbReference type="EMBL" id="CP002175">
    <property type="protein sequence ID" value="ADO77589.1"/>
    <property type="molecule type" value="Genomic_DNA"/>
</dbReference>
<dbReference type="OrthoDB" id="239741at2"/>
<dbReference type="PIRSF" id="PIRSF002741">
    <property type="entry name" value="MppA"/>
    <property type="match status" value="1"/>
</dbReference>
<dbReference type="PATRIC" id="fig|572479.3.peg.1482"/>